<dbReference type="RefSeq" id="WP_094604743.1">
    <property type="nucleotide sequence ID" value="NZ_CP155573.1"/>
</dbReference>
<evidence type="ECO:0000313" key="2">
    <source>
        <dbReference type="Proteomes" id="UP000216752"/>
    </source>
</evidence>
<accession>A0ABZ3IJT3</accession>
<dbReference type="Proteomes" id="UP000216752">
    <property type="component" value="Chromosome"/>
</dbReference>
<keyword evidence="2" id="KW-1185">Reference proteome</keyword>
<protein>
    <submittedName>
        <fullName evidence="1">Uncharacterized protein</fullName>
    </submittedName>
</protein>
<reference evidence="1" key="1">
    <citation type="submission" date="2024-05" db="EMBL/GenBank/DDBJ databases">
        <title>Isolation and characterization of Sporomusa carbonis sp. nov., a carboxydotrophic hydrogenogen in the genus of Sporomusa isolated from a charcoal burning pile.</title>
        <authorList>
            <person name="Boeer T."/>
            <person name="Rosenbaum F."/>
            <person name="Eysell L."/>
            <person name="Mueller V."/>
            <person name="Daniel R."/>
            <person name="Poehlein A."/>
        </authorList>
    </citation>
    <scope>NUCLEOTIDE SEQUENCE [LARGE SCALE GENOMIC DNA]</scope>
    <source>
        <strain evidence="1">DSM 10669</strain>
    </source>
</reference>
<evidence type="ECO:0000313" key="1">
    <source>
        <dbReference type="EMBL" id="XFO65865.1"/>
    </source>
</evidence>
<proteinExistence type="predicted"/>
<gene>
    <name evidence="1" type="ORF">SPSIL_020120</name>
</gene>
<dbReference type="EMBL" id="CP155573">
    <property type="protein sequence ID" value="XFO65865.1"/>
    <property type="molecule type" value="Genomic_DNA"/>
</dbReference>
<name>A0ABZ3IJT3_9FIRM</name>
<sequence>MNIRSILTGQSVKPGELEYNWQQFVMDRQEILEEKLDTTEMAAGYRNEDAKLNAILESIEAIVGQENSRDLYDAIIYKQLTATYLHYNKGFLDGIKFATMAGQL</sequence>
<organism evidence="1 2">
    <name type="scientific">Sporomusa silvacetica DSM 10669</name>
    <dbReference type="NCBI Taxonomy" id="1123289"/>
    <lineage>
        <taxon>Bacteria</taxon>
        <taxon>Bacillati</taxon>
        <taxon>Bacillota</taxon>
        <taxon>Negativicutes</taxon>
        <taxon>Selenomonadales</taxon>
        <taxon>Sporomusaceae</taxon>
        <taxon>Sporomusa</taxon>
    </lineage>
</organism>